<organism evidence="3 4">
    <name type="scientific">Cyphellophora attinorum</name>
    <dbReference type="NCBI Taxonomy" id="1664694"/>
    <lineage>
        <taxon>Eukaryota</taxon>
        <taxon>Fungi</taxon>
        <taxon>Dikarya</taxon>
        <taxon>Ascomycota</taxon>
        <taxon>Pezizomycotina</taxon>
        <taxon>Eurotiomycetes</taxon>
        <taxon>Chaetothyriomycetidae</taxon>
        <taxon>Chaetothyriales</taxon>
        <taxon>Cyphellophoraceae</taxon>
        <taxon>Cyphellophora</taxon>
    </lineage>
</organism>
<keyword evidence="2" id="KW-1133">Transmembrane helix</keyword>
<feature type="region of interest" description="Disordered" evidence="1">
    <location>
        <begin position="1"/>
        <end position="34"/>
    </location>
</feature>
<feature type="transmembrane region" description="Helical" evidence="2">
    <location>
        <begin position="39"/>
        <end position="61"/>
    </location>
</feature>
<proteinExistence type="predicted"/>
<keyword evidence="4" id="KW-1185">Reference proteome</keyword>
<protein>
    <submittedName>
        <fullName evidence="3">Uncharacterized protein</fullName>
    </submittedName>
</protein>
<feature type="region of interest" description="Disordered" evidence="1">
    <location>
        <begin position="282"/>
        <end position="323"/>
    </location>
</feature>
<feature type="transmembrane region" description="Helical" evidence="2">
    <location>
        <begin position="84"/>
        <end position="105"/>
    </location>
</feature>
<gene>
    <name evidence="3" type="ORF">AB675_2750</name>
</gene>
<dbReference type="AlphaFoldDB" id="A0A0N0NRK3"/>
<dbReference type="Proteomes" id="UP000038010">
    <property type="component" value="Unassembled WGS sequence"/>
</dbReference>
<evidence type="ECO:0000256" key="1">
    <source>
        <dbReference type="SAM" id="MobiDB-lite"/>
    </source>
</evidence>
<accession>A0A0N0NRK3</accession>
<dbReference type="RefSeq" id="XP_018004912.1">
    <property type="nucleotide sequence ID" value="XM_018142746.1"/>
</dbReference>
<keyword evidence="2" id="KW-0472">Membrane</keyword>
<dbReference type="GeneID" id="28734626"/>
<sequence>MDRKLSIQSISTTADDSDPTSNMAGQGPSDTDQPQQEHALSVLLLALLICLIDYTLSLYGFDDDDLVRVQRLTANLAPIRDDPLAIAACWIIYIYELYLLILACVNIVRPIFWLWNHPLSAVIVIATALFAFHIVETERAAAALEDTSREDHAYDADDEASDDGKPLAGYGNDNHIRNEDDDKSDSGYGSDTDDSSDSVKWILNDKDETRSTYESPRDFDAILEGEIAIIRANQDSNDTPSHHIEHTLDSTGAAAAHDRWPEFVNWNTVSNMSEVDSTINHEDAVGSEPDDFSGARGPPADHLVPSAPTDASNADSGSNVNHENNFRDSPHDWQAAFLPLVVVPRLRTRCHCRTCIIRRQHNCRALHHHRRYNSEARNALPSNALASGEGVGDTFASTIPASFTGFEAPRRPQTSTFVDTADSYDLAQLFDEDECPQPNMLDHVAPMLALNQHPLMTEESGRVHELCREAEANRLQGHWAVSLWKRYVQPVWTWVRRAVSGGMSTEKSRVGDVEKGAP</sequence>
<comment type="caution">
    <text evidence="3">The sequence shown here is derived from an EMBL/GenBank/DDBJ whole genome shotgun (WGS) entry which is preliminary data.</text>
</comment>
<feature type="compositionally biased region" description="Polar residues" evidence="1">
    <location>
        <begin position="309"/>
        <end position="323"/>
    </location>
</feature>
<name>A0A0N0NRK3_9EURO</name>
<dbReference type="VEuPathDB" id="FungiDB:AB675_2750"/>
<evidence type="ECO:0000256" key="2">
    <source>
        <dbReference type="SAM" id="Phobius"/>
    </source>
</evidence>
<evidence type="ECO:0000313" key="4">
    <source>
        <dbReference type="Proteomes" id="UP000038010"/>
    </source>
</evidence>
<dbReference type="EMBL" id="LFJN01000002">
    <property type="protein sequence ID" value="KPI44949.1"/>
    <property type="molecule type" value="Genomic_DNA"/>
</dbReference>
<reference evidence="3 4" key="1">
    <citation type="submission" date="2015-06" db="EMBL/GenBank/DDBJ databases">
        <title>Draft genome of the ant-associated black yeast Phialophora attae CBS 131958.</title>
        <authorList>
            <person name="Moreno L.F."/>
            <person name="Stielow B.J."/>
            <person name="de Hoog S."/>
            <person name="Vicente V.A."/>
            <person name="Weiss V.A."/>
            <person name="de Vries M."/>
            <person name="Cruz L.M."/>
            <person name="Souza E.M."/>
        </authorList>
    </citation>
    <scope>NUCLEOTIDE SEQUENCE [LARGE SCALE GENOMIC DNA]</scope>
    <source>
        <strain evidence="3 4">CBS 131958</strain>
    </source>
</reference>
<keyword evidence="2" id="KW-0812">Transmembrane</keyword>
<feature type="region of interest" description="Disordered" evidence="1">
    <location>
        <begin position="153"/>
        <end position="199"/>
    </location>
</feature>
<evidence type="ECO:0000313" key="3">
    <source>
        <dbReference type="EMBL" id="KPI44949.1"/>
    </source>
</evidence>
<feature type="transmembrane region" description="Helical" evidence="2">
    <location>
        <begin position="112"/>
        <end position="135"/>
    </location>
</feature>